<organism evidence="1 2">
    <name type="scientific">Mycena albidolilacea</name>
    <dbReference type="NCBI Taxonomy" id="1033008"/>
    <lineage>
        <taxon>Eukaryota</taxon>
        <taxon>Fungi</taxon>
        <taxon>Dikarya</taxon>
        <taxon>Basidiomycota</taxon>
        <taxon>Agaricomycotina</taxon>
        <taxon>Agaricomycetes</taxon>
        <taxon>Agaricomycetidae</taxon>
        <taxon>Agaricales</taxon>
        <taxon>Marasmiineae</taxon>
        <taxon>Mycenaceae</taxon>
        <taxon>Mycena</taxon>
    </lineage>
</organism>
<evidence type="ECO:0000313" key="2">
    <source>
        <dbReference type="Proteomes" id="UP001218218"/>
    </source>
</evidence>
<dbReference type="EMBL" id="JARIHO010000013">
    <property type="protein sequence ID" value="KAJ7351448.1"/>
    <property type="molecule type" value="Genomic_DNA"/>
</dbReference>
<comment type="caution">
    <text evidence="1">The sequence shown here is derived from an EMBL/GenBank/DDBJ whole genome shotgun (WGS) entry which is preliminary data.</text>
</comment>
<keyword evidence="2" id="KW-1185">Reference proteome</keyword>
<evidence type="ECO:0000313" key="1">
    <source>
        <dbReference type="EMBL" id="KAJ7351448.1"/>
    </source>
</evidence>
<sequence length="362" mass="39398">MRKGGATTSCKVNDKKELSIANSDTISHPTPILHGRPRLTAGVVERPAEHTVICVPYPITPSDSKHENSRSAYGSVRIRISQVQVGVTVGDRTPGYWNGKGGRSEDQLQVDFDAKSWILDIRLCRRSLRLESQTRARTSPTFSTLLQLESFQHQRFSAVWSLGILSRSEVGLVQVLFLGPTAIGESKQFGTSERRVAALKLINAMPNGTSAGLNTSQVHTGFSAAVTTLYTAAMCGAADFELIGERTTMPRRRGATALGKNAKCTERSAQALAYTGIHICALLFANQHDDQFVLALIPDNINRVLQSAAIPRQHMRAAGAARNPRTLVTLILGTFLALRELKSVSKPYGLGPTPGKFYRTCQ</sequence>
<proteinExistence type="predicted"/>
<dbReference type="Proteomes" id="UP001218218">
    <property type="component" value="Unassembled WGS sequence"/>
</dbReference>
<reference evidence="1" key="1">
    <citation type="submission" date="2023-03" db="EMBL/GenBank/DDBJ databases">
        <title>Massive genome expansion in bonnet fungi (Mycena s.s.) driven by repeated elements and novel gene families across ecological guilds.</title>
        <authorList>
            <consortium name="Lawrence Berkeley National Laboratory"/>
            <person name="Harder C.B."/>
            <person name="Miyauchi S."/>
            <person name="Viragh M."/>
            <person name="Kuo A."/>
            <person name="Thoen E."/>
            <person name="Andreopoulos B."/>
            <person name="Lu D."/>
            <person name="Skrede I."/>
            <person name="Drula E."/>
            <person name="Henrissat B."/>
            <person name="Morin E."/>
            <person name="Kohler A."/>
            <person name="Barry K."/>
            <person name="LaButti K."/>
            <person name="Morin E."/>
            <person name="Salamov A."/>
            <person name="Lipzen A."/>
            <person name="Mereny Z."/>
            <person name="Hegedus B."/>
            <person name="Baldrian P."/>
            <person name="Stursova M."/>
            <person name="Weitz H."/>
            <person name="Taylor A."/>
            <person name="Grigoriev I.V."/>
            <person name="Nagy L.G."/>
            <person name="Martin F."/>
            <person name="Kauserud H."/>
        </authorList>
    </citation>
    <scope>NUCLEOTIDE SEQUENCE</scope>
    <source>
        <strain evidence="1">CBHHK002</strain>
    </source>
</reference>
<protein>
    <submittedName>
        <fullName evidence="1">Uncharacterized protein</fullName>
    </submittedName>
</protein>
<dbReference type="AlphaFoldDB" id="A0AAD7A8K7"/>
<gene>
    <name evidence="1" type="ORF">DFH08DRAFT_806172</name>
</gene>
<accession>A0AAD7A8K7</accession>
<name>A0AAD7A8K7_9AGAR</name>